<dbReference type="AlphaFoldDB" id="A0AAN3A7A3"/>
<reference evidence="2" key="2">
    <citation type="submission" date="2007-04" db="EMBL/GenBank/DDBJ databases">
        <title>Draft genome sequence of Bacteroides ovatus (ATCC 8483).</title>
        <authorList>
            <person name="Sudarsanam P."/>
            <person name="Ley R."/>
            <person name="Guruge J."/>
            <person name="Turnbaugh P.J."/>
            <person name="Mahowald M."/>
            <person name="Liep D."/>
            <person name="Gordon J."/>
        </authorList>
    </citation>
    <scope>NUCLEOTIDE SEQUENCE [LARGE SCALE GENOMIC DNA]</scope>
    <source>
        <strain evidence="2">ATCC 8483 / DSM 1896 / JCM 5824 / BCRC 10623 / CCUG 4943 / NCTC 11153</strain>
    </source>
</reference>
<comment type="caution">
    <text evidence="1">The sequence shown here is derived from an EMBL/GenBank/DDBJ whole genome shotgun (WGS) entry which is preliminary data.</text>
</comment>
<proteinExistence type="predicted"/>
<gene>
    <name evidence="1" type="ORF">BACOVA_02931</name>
</gene>
<reference evidence="1 2" key="1">
    <citation type="submission" date="2007-03" db="EMBL/GenBank/DDBJ databases">
        <authorList>
            <person name="Fulton L."/>
            <person name="Clifton S."/>
            <person name="Fulton B."/>
            <person name="Xu J."/>
            <person name="Minx P."/>
            <person name="Pepin K.H."/>
            <person name="Johnson M."/>
            <person name="Thiruvilangam P."/>
            <person name="Bhonagiri V."/>
            <person name="Nash W.E."/>
            <person name="Mardis E.R."/>
            <person name="Wilson R.K."/>
        </authorList>
    </citation>
    <scope>NUCLEOTIDE SEQUENCE [LARGE SCALE GENOMIC DNA]</scope>
    <source>
        <strain evidence="2">ATCC 8483 / DSM 1896 / JCM 5824 / BCRC 10623 / CCUG 4943 / NCTC 11153</strain>
    </source>
</reference>
<dbReference type="EMBL" id="AAXF02000050">
    <property type="protein sequence ID" value="EDO11035.1"/>
    <property type="molecule type" value="Genomic_DNA"/>
</dbReference>
<name>A0AAN3A7A3_BACO1</name>
<evidence type="ECO:0000313" key="2">
    <source>
        <dbReference type="Proteomes" id="UP000005475"/>
    </source>
</evidence>
<organism evidence="1 2">
    <name type="scientific">Bacteroides ovatus (strain ATCC 8483 / DSM 1896 / JCM 5824 / BCRC 10623 / CCUG 4943 / NCTC 11153)</name>
    <dbReference type="NCBI Taxonomy" id="411476"/>
    <lineage>
        <taxon>Bacteria</taxon>
        <taxon>Pseudomonadati</taxon>
        <taxon>Bacteroidota</taxon>
        <taxon>Bacteroidia</taxon>
        <taxon>Bacteroidales</taxon>
        <taxon>Bacteroidaceae</taxon>
        <taxon>Bacteroides</taxon>
    </lineage>
</organism>
<accession>A0AAN3A7A3</accession>
<sequence>MHTRKGVLSTKLMPVHLPKSIFLINKANGMATSFPIPQSGYKRQPLKKGGAYTCRPFLDRNEAVSK</sequence>
<evidence type="ECO:0000313" key="1">
    <source>
        <dbReference type="EMBL" id="EDO11035.1"/>
    </source>
</evidence>
<protein>
    <submittedName>
        <fullName evidence="1">Uncharacterized protein</fullName>
    </submittedName>
</protein>
<dbReference type="Proteomes" id="UP000005475">
    <property type="component" value="Unassembled WGS sequence"/>
</dbReference>